<dbReference type="PANTHER" id="PTHR31736">
    <property type="match status" value="1"/>
</dbReference>
<dbReference type="InterPro" id="IPR000743">
    <property type="entry name" value="Glyco_hydro_28"/>
</dbReference>
<reference evidence="16 17" key="1">
    <citation type="submission" date="2018-01" db="EMBL/GenBank/DDBJ databases">
        <title>Genome characterization of the sugarcane-associated fungus Trichoderma ghanense CCMA-1212 and their application in lignocelulose bioconversion.</title>
        <authorList>
            <person name="Steindorff A.S."/>
            <person name="Mendes T.D."/>
            <person name="Vilela E.S.D."/>
            <person name="Rodrigues D.S."/>
            <person name="Formighieri E.F."/>
            <person name="Melo I.S."/>
            <person name="Favaro L.C.L."/>
        </authorList>
    </citation>
    <scope>NUCLEOTIDE SEQUENCE [LARGE SCALE GENOMIC DNA]</scope>
    <source>
        <strain evidence="16 17">CCMA-1212</strain>
    </source>
</reference>
<proteinExistence type="inferred from homology"/>
<dbReference type="Gene3D" id="2.160.20.10">
    <property type="entry name" value="Single-stranded right-handed beta-helix, Pectin lyase-like"/>
    <property type="match status" value="3"/>
</dbReference>
<dbReference type="PANTHER" id="PTHR31736:SF9">
    <property type="entry name" value="ENDO-XYLOGALACTURONAN HYDROLASE A-RELATED"/>
    <property type="match status" value="1"/>
</dbReference>
<dbReference type="GeneID" id="300580182"/>
<evidence type="ECO:0000313" key="17">
    <source>
        <dbReference type="Proteomes" id="UP001642720"/>
    </source>
</evidence>
<sequence>MTILGRSALGVALLAFLHPIEAHKTLIERPSLQWGPKTPGHAFPHSPKRYKTCYVSSCKSDDAPEILKSFRRCNKGGTVVLNEEYTIASPLDLTFLEAVDVAITGTIRFTNDIDFWVKNSFKYDFQNSSAFWRFGGRDVNIYGGGQGLIDGNGQACSDILVKDIDIAVKSESKNPAKNGDGWDTFRSDSVVIQDSYVNNSDDCVSFKPNSTNIIVQGLQCNGSHGISVGSLGQYPAEYDIVEDVYVYNISMSNASDGARIKVWPGTDTPFEPGLSGGGGAGYVKNVTYDTFYNNNNDWAVEINQCYGQSNQTICNKYPSNMTISDVVFKNIWGTTSKKYDPDVGTLICSSTEKCVNIAAHNISVVSPSGKTPQWICTNMDESLLDINCVSSPSCSSGAIVIPASTTYHVNTALSFKGCSGCTLQVEGTLQATSDTDYWEGRRAIFLMDGINGANIYSNTGKGIIDGNGQAARDVFAANSSYRRPMLFYINNSRNVNVRNLYFKGAPNVFHSVTGGSSNVTYTDITLYAVSNSSNVAHNADGWDVGQSTYVSINGATVTNDDDCVAFKPGSSHGISVGSLGSGARSTDTVQDCLVSGAIMIDSTKAAGLKLYPGPPRHGTAVVSTVTFENFVLRNTDYAFQVQSCYGEDASYCSRSPSTAQAKGVMVRNFSGTTSKHYSPNVANLDCPAAGSCGLSLSNITVKPPSGSAVIQRANTPGSIGVPCSNGASG</sequence>
<feature type="chain" id="PRO_5045227727" evidence="15">
    <location>
        <begin position="23"/>
        <end position="729"/>
    </location>
</feature>
<evidence type="ECO:0000256" key="10">
    <source>
        <dbReference type="ARBA" id="ARBA00023316"/>
    </source>
</evidence>
<dbReference type="SMART" id="SM00710">
    <property type="entry name" value="PbH1"/>
    <property type="match status" value="7"/>
</dbReference>
<comment type="subcellular location">
    <subcellularLocation>
        <location evidence="1">Secreted</location>
    </subcellularLocation>
</comment>
<evidence type="ECO:0000256" key="11">
    <source>
        <dbReference type="ARBA" id="ARBA00023326"/>
    </source>
</evidence>
<keyword evidence="9 14" id="KW-0326">Glycosidase</keyword>
<dbReference type="Proteomes" id="UP001642720">
    <property type="component" value="Unassembled WGS sequence"/>
</dbReference>
<gene>
    <name evidence="16" type="ORF">CCMA1212_008609</name>
</gene>
<dbReference type="Pfam" id="PF00295">
    <property type="entry name" value="Glyco_hydro_28"/>
    <property type="match status" value="2"/>
</dbReference>
<keyword evidence="8" id="KW-0119">Carbohydrate metabolism</keyword>
<evidence type="ECO:0000256" key="8">
    <source>
        <dbReference type="ARBA" id="ARBA00023277"/>
    </source>
</evidence>
<dbReference type="InterPro" id="IPR006626">
    <property type="entry name" value="PbH1"/>
</dbReference>
<accession>A0ABY2GVU6</accession>
<dbReference type="RefSeq" id="XP_073555982.1">
    <property type="nucleotide sequence ID" value="XM_073705732.1"/>
</dbReference>
<comment type="function">
    <text evidence="12">Pectinolytic enzyme involved in the degradation of xylogalacturonan (xga), a galacturonan backbone heavily substituted with xylose, and which is one important component of the hairy regions of pectin. Activity requires a galacturonic acid backbone substituted with xylose.</text>
</comment>
<evidence type="ECO:0000256" key="13">
    <source>
        <dbReference type="PROSITE-ProRule" id="PRU10052"/>
    </source>
</evidence>
<evidence type="ECO:0000256" key="5">
    <source>
        <dbReference type="ARBA" id="ARBA00022737"/>
    </source>
</evidence>
<evidence type="ECO:0000256" key="9">
    <source>
        <dbReference type="ARBA" id="ARBA00023295"/>
    </source>
</evidence>
<keyword evidence="6 14" id="KW-0378">Hydrolase</keyword>
<evidence type="ECO:0000256" key="12">
    <source>
        <dbReference type="ARBA" id="ARBA00037278"/>
    </source>
</evidence>
<evidence type="ECO:0000256" key="7">
    <source>
        <dbReference type="ARBA" id="ARBA00023180"/>
    </source>
</evidence>
<comment type="similarity">
    <text evidence="2 14">Belongs to the glycosyl hydrolase 28 family.</text>
</comment>
<keyword evidence="11" id="KW-0624">Polysaccharide degradation</keyword>
<evidence type="ECO:0000256" key="2">
    <source>
        <dbReference type="ARBA" id="ARBA00008834"/>
    </source>
</evidence>
<evidence type="ECO:0000256" key="14">
    <source>
        <dbReference type="RuleBase" id="RU361169"/>
    </source>
</evidence>
<keyword evidence="10" id="KW-0961">Cell wall biogenesis/degradation</keyword>
<feature type="signal peptide" evidence="15">
    <location>
        <begin position="1"/>
        <end position="22"/>
    </location>
</feature>
<evidence type="ECO:0000256" key="3">
    <source>
        <dbReference type="ARBA" id="ARBA00022525"/>
    </source>
</evidence>
<evidence type="ECO:0000256" key="4">
    <source>
        <dbReference type="ARBA" id="ARBA00022729"/>
    </source>
</evidence>
<dbReference type="InterPro" id="IPR012334">
    <property type="entry name" value="Pectin_lyas_fold"/>
</dbReference>
<dbReference type="SUPFAM" id="SSF51126">
    <property type="entry name" value="Pectin lyase-like"/>
    <property type="match status" value="2"/>
</dbReference>
<evidence type="ECO:0000256" key="15">
    <source>
        <dbReference type="SAM" id="SignalP"/>
    </source>
</evidence>
<keyword evidence="4 15" id="KW-0732">Signal</keyword>
<keyword evidence="3" id="KW-0964">Secreted</keyword>
<comment type="caution">
    <text evidence="16">The sequence shown here is derived from an EMBL/GenBank/DDBJ whole genome shotgun (WGS) entry which is preliminary data.</text>
</comment>
<protein>
    <submittedName>
        <fullName evidence="16">Exopolygalacturonase X</fullName>
    </submittedName>
</protein>
<organism evidence="16 17">
    <name type="scientific">Trichoderma ghanense</name>
    <dbReference type="NCBI Taxonomy" id="65468"/>
    <lineage>
        <taxon>Eukaryota</taxon>
        <taxon>Fungi</taxon>
        <taxon>Dikarya</taxon>
        <taxon>Ascomycota</taxon>
        <taxon>Pezizomycotina</taxon>
        <taxon>Sordariomycetes</taxon>
        <taxon>Hypocreomycetidae</taxon>
        <taxon>Hypocreales</taxon>
        <taxon>Hypocreaceae</taxon>
        <taxon>Trichoderma</taxon>
    </lineage>
</organism>
<name>A0ABY2GVU6_9HYPO</name>
<dbReference type="PROSITE" id="PS00502">
    <property type="entry name" value="POLYGALACTURONASE"/>
    <property type="match status" value="1"/>
</dbReference>
<keyword evidence="5" id="KW-0677">Repeat</keyword>
<dbReference type="EMBL" id="PPTA01000013">
    <property type="protein sequence ID" value="TFA99780.1"/>
    <property type="molecule type" value="Genomic_DNA"/>
</dbReference>
<keyword evidence="17" id="KW-1185">Reference proteome</keyword>
<evidence type="ECO:0000256" key="1">
    <source>
        <dbReference type="ARBA" id="ARBA00004613"/>
    </source>
</evidence>
<feature type="active site" evidence="13">
    <location>
        <position position="224"/>
    </location>
</feature>
<evidence type="ECO:0000256" key="6">
    <source>
        <dbReference type="ARBA" id="ARBA00022801"/>
    </source>
</evidence>
<dbReference type="InterPro" id="IPR011050">
    <property type="entry name" value="Pectin_lyase_fold/virulence"/>
</dbReference>
<keyword evidence="7" id="KW-0325">Glycoprotein</keyword>
<evidence type="ECO:0000313" key="16">
    <source>
        <dbReference type="EMBL" id="TFA99780.1"/>
    </source>
</evidence>